<accession>A0A926NGV1</accession>
<comment type="caution">
    <text evidence="3">The sequence shown here is derived from an EMBL/GenBank/DDBJ whole genome shotgun (WGS) entry which is preliminary data.</text>
</comment>
<dbReference type="GO" id="GO:0004175">
    <property type="term" value="F:endopeptidase activity"/>
    <property type="evidence" value="ECO:0007669"/>
    <property type="project" value="UniProtKB-ARBA"/>
</dbReference>
<feature type="transmembrane region" description="Helical" evidence="1">
    <location>
        <begin position="59"/>
        <end position="82"/>
    </location>
</feature>
<dbReference type="InterPro" id="IPR003675">
    <property type="entry name" value="Rce1/LyrA-like_dom"/>
</dbReference>
<keyword evidence="1" id="KW-1133">Transmembrane helix</keyword>
<feature type="transmembrane region" description="Helical" evidence="1">
    <location>
        <begin position="167"/>
        <end position="187"/>
    </location>
</feature>
<keyword evidence="3" id="KW-0378">Hydrolase</keyword>
<dbReference type="Pfam" id="PF02517">
    <property type="entry name" value="Rce1-like"/>
    <property type="match status" value="1"/>
</dbReference>
<evidence type="ECO:0000313" key="4">
    <source>
        <dbReference type="Proteomes" id="UP000626844"/>
    </source>
</evidence>
<feature type="transmembrane region" description="Helical" evidence="1">
    <location>
        <begin position="29"/>
        <end position="47"/>
    </location>
</feature>
<keyword evidence="3" id="KW-0482">Metalloprotease</keyword>
<dbReference type="Proteomes" id="UP000626844">
    <property type="component" value="Unassembled WGS sequence"/>
</dbReference>
<feature type="transmembrane region" description="Helical" evidence="1">
    <location>
        <begin position="194"/>
        <end position="215"/>
    </location>
</feature>
<keyword evidence="1" id="KW-0812">Transmembrane</keyword>
<organism evidence="3 4">
    <name type="scientific">Metabacillus arenae</name>
    <dbReference type="NCBI Taxonomy" id="2771434"/>
    <lineage>
        <taxon>Bacteria</taxon>
        <taxon>Bacillati</taxon>
        <taxon>Bacillota</taxon>
        <taxon>Bacilli</taxon>
        <taxon>Bacillales</taxon>
        <taxon>Bacillaceae</taxon>
        <taxon>Metabacillus</taxon>
    </lineage>
</organism>
<dbReference type="RefSeq" id="WP_191158641.1">
    <property type="nucleotide sequence ID" value="NZ_JACXAI010000015.1"/>
</dbReference>
<feature type="transmembrane region" description="Helical" evidence="1">
    <location>
        <begin position="135"/>
        <end position="155"/>
    </location>
</feature>
<sequence>MYKTALLCIGPALMIFIGLHLFHSVPVTFMLFYGWLLLIPVISYIQNKKKPHIFKKYSLSWKVIMIGLISGIICLFTIYGLASILLNTIFDLVILRQLLEDWGFNGSYILGLIFVLIFINPVLEELYWREFMHQRLIVEIGPFPTIFMTSFFYSLYHLLSLMPMFNWPFNLIAVLPVFIAGFLWGYFRYKLKSIAASIICHTLADSGIVLVYLSYIME</sequence>
<keyword evidence="1" id="KW-0472">Membrane</keyword>
<evidence type="ECO:0000256" key="1">
    <source>
        <dbReference type="SAM" id="Phobius"/>
    </source>
</evidence>
<dbReference type="AlphaFoldDB" id="A0A926NGV1"/>
<evidence type="ECO:0000313" key="3">
    <source>
        <dbReference type="EMBL" id="MBD1381041.1"/>
    </source>
</evidence>
<proteinExistence type="predicted"/>
<dbReference type="GO" id="GO:0080120">
    <property type="term" value="P:CAAX-box protein maturation"/>
    <property type="evidence" value="ECO:0007669"/>
    <property type="project" value="UniProtKB-ARBA"/>
</dbReference>
<keyword evidence="4" id="KW-1185">Reference proteome</keyword>
<evidence type="ECO:0000259" key="2">
    <source>
        <dbReference type="Pfam" id="PF02517"/>
    </source>
</evidence>
<dbReference type="EMBL" id="JACXAI010000015">
    <property type="protein sequence ID" value="MBD1381041.1"/>
    <property type="molecule type" value="Genomic_DNA"/>
</dbReference>
<keyword evidence="3" id="KW-0645">Protease</keyword>
<name>A0A926NGV1_9BACI</name>
<protein>
    <submittedName>
        <fullName evidence="3">CPBP family intramembrane metalloprotease</fullName>
    </submittedName>
</protein>
<dbReference type="GO" id="GO:0008237">
    <property type="term" value="F:metallopeptidase activity"/>
    <property type="evidence" value="ECO:0007669"/>
    <property type="project" value="UniProtKB-KW"/>
</dbReference>
<feature type="transmembrane region" description="Helical" evidence="1">
    <location>
        <begin position="5"/>
        <end position="23"/>
    </location>
</feature>
<gene>
    <name evidence="3" type="ORF">IC621_12435</name>
</gene>
<feature type="transmembrane region" description="Helical" evidence="1">
    <location>
        <begin position="102"/>
        <end position="123"/>
    </location>
</feature>
<reference evidence="3" key="1">
    <citation type="submission" date="2020-09" db="EMBL/GenBank/DDBJ databases">
        <title>A novel bacterium of genus Bacillus, isolated from South China Sea.</title>
        <authorList>
            <person name="Huang H."/>
            <person name="Mo K."/>
            <person name="Hu Y."/>
        </authorList>
    </citation>
    <scope>NUCLEOTIDE SEQUENCE</scope>
    <source>
        <strain evidence="3">IB182487</strain>
    </source>
</reference>
<feature type="domain" description="CAAX prenyl protease 2/Lysostaphin resistance protein A-like" evidence="2">
    <location>
        <begin position="110"/>
        <end position="205"/>
    </location>
</feature>